<reference evidence="1 2" key="1">
    <citation type="submission" date="2021-02" db="EMBL/GenBank/DDBJ databases">
        <authorList>
            <person name="Park J.-S."/>
        </authorList>
    </citation>
    <scope>NUCLEOTIDE SEQUENCE [LARGE SCALE GENOMIC DNA]</scope>
    <source>
        <strain evidence="1 2">188UL20-2</strain>
    </source>
</reference>
<proteinExistence type="predicted"/>
<accession>A0ABS2HIE3</accession>
<dbReference type="RefSeq" id="WP_205158356.1">
    <property type="nucleotide sequence ID" value="NZ_JAFEUM010000003.1"/>
</dbReference>
<keyword evidence="2" id="KW-1185">Reference proteome</keyword>
<gene>
    <name evidence="1" type="ORF">JQC93_10370</name>
</gene>
<evidence type="ECO:0000313" key="1">
    <source>
        <dbReference type="EMBL" id="MBM7036804.1"/>
    </source>
</evidence>
<evidence type="ECO:0000313" key="2">
    <source>
        <dbReference type="Proteomes" id="UP000809621"/>
    </source>
</evidence>
<organism evidence="1 2">
    <name type="scientific">Vibrio ulleungensis</name>
    <dbReference type="NCBI Taxonomy" id="2807619"/>
    <lineage>
        <taxon>Bacteria</taxon>
        <taxon>Pseudomonadati</taxon>
        <taxon>Pseudomonadota</taxon>
        <taxon>Gammaproteobacteria</taxon>
        <taxon>Vibrionales</taxon>
        <taxon>Vibrionaceae</taxon>
        <taxon>Vibrio</taxon>
    </lineage>
</organism>
<protein>
    <submittedName>
        <fullName evidence="1">PilZ domain-containing protein</fullName>
    </submittedName>
</protein>
<comment type="caution">
    <text evidence="1">The sequence shown here is derived from an EMBL/GenBank/DDBJ whole genome shotgun (WGS) entry which is preliminary data.</text>
</comment>
<dbReference type="EMBL" id="JAFEUM010000003">
    <property type="protein sequence ID" value="MBM7036804.1"/>
    <property type="molecule type" value="Genomic_DNA"/>
</dbReference>
<sequence length="189" mass="21434">MSQPQFFTVQHGLSIQIDWLEADQTLPSMVDFEAEIPAEFKIACEFSHLDNRNEQAAAELAKHDLQAVNELFQNQNKKINILLGFFLAQYRQNSNNLVTTQFGAGELSVAIDENVAIGTLARVTLFLEQPSAAVYCYAKCVEVATTEQGQEAKLEYQRIREDDRDLLIKAALNQQQKLLRQRSLDRDAE</sequence>
<dbReference type="Proteomes" id="UP000809621">
    <property type="component" value="Unassembled WGS sequence"/>
</dbReference>
<name>A0ABS2HIE3_9VIBR</name>